<keyword evidence="1" id="KW-0812">Transmembrane</keyword>
<name>A0A5M3N265_CONPW</name>
<dbReference type="SUPFAM" id="SSF53187">
    <property type="entry name" value="Zn-dependent exopeptidases"/>
    <property type="match status" value="1"/>
</dbReference>
<dbReference type="OMA" id="MAIALWM"/>
<gene>
    <name evidence="2" type="ORF">CONPUDRAFT_48410</name>
</gene>
<dbReference type="PANTHER" id="PTHR13304:SF0">
    <property type="entry name" value="GLYCOSYLPHOSPHATIDYLINOSITOL ANCHOR ATTACHMENT 1 PROTEIN"/>
    <property type="match status" value="1"/>
</dbReference>
<feature type="transmembrane region" description="Helical" evidence="1">
    <location>
        <begin position="547"/>
        <end position="569"/>
    </location>
</feature>
<keyword evidence="1" id="KW-0472">Membrane</keyword>
<evidence type="ECO:0000313" key="3">
    <source>
        <dbReference type="Proteomes" id="UP000053558"/>
    </source>
</evidence>
<dbReference type="Gene3D" id="3.40.630.10">
    <property type="entry name" value="Zn peptidases"/>
    <property type="match status" value="1"/>
</dbReference>
<dbReference type="AlphaFoldDB" id="A0A5M3N265"/>
<dbReference type="OrthoDB" id="445301at2759"/>
<reference evidence="3" key="1">
    <citation type="journal article" date="2012" name="Science">
        <title>The Paleozoic origin of enzymatic lignin decomposition reconstructed from 31 fungal genomes.</title>
        <authorList>
            <person name="Floudas D."/>
            <person name="Binder M."/>
            <person name="Riley R."/>
            <person name="Barry K."/>
            <person name="Blanchette R.A."/>
            <person name="Henrissat B."/>
            <person name="Martinez A.T."/>
            <person name="Otillar R."/>
            <person name="Spatafora J.W."/>
            <person name="Yadav J.S."/>
            <person name="Aerts A."/>
            <person name="Benoit I."/>
            <person name="Boyd A."/>
            <person name="Carlson A."/>
            <person name="Copeland A."/>
            <person name="Coutinho P.M."/>
            <person name="de Vries R.P."/>
            <person name="Ferreira P."/>
            <person name="Findley K."/>
            <person name="Foster B."/>
            <person name="Gaskell J."/>
            <person name="Glotzer D."/>
            <person name="Gorecki P."/>
            <person name="Heitman J."/>
            <person name="Hesse C."/>
            <person name="Hori C."/>
            <person name="Igarashi K."/>
            <person name="Jurgens J.A."/>
            <person name="Kallen N."/>
            <person name="Kersten P."/>
            <person name="Kohler A."/>
            <person name="Kuees U."/>
            <person name="Kumar T.K.A."/>
            <person name="Kuo A."/>
            <person name="LaButti K."/>
            <person name="Larrondo L.F."/>
            <person name="Lindquist E."/>
            <person name="Ling A."/>
            <person name="Lombard V."/>
            <person name="Lucas S."/>
            <person name="Lundell T."/>
            <person name="Martin R."/>
            <person name="McLaughlin D.J."/>
            <person name="Morgenstern I."/>
            <person name="Morin E."/>
            <person name="Murat C."/>
            <person name="Nagy L.G."/>
            <person name="Nolan M."/>
            <person name="Ohm R.A."/>
            <person name="Patyshakuliyeva A."/>
            <person name="Rokas A."/>
            <person name="Ruiz-Duenas F.J."/>
            <person name="Sabat G."/>
            <person name="Salamov A."/>
            <person name="Samejima M."/>
            <person name="Schmutz J."/>
            <person name="Slot J.C."/>
            <person name="St John F."/>
            <person name="Stenlid J."/>
            <person name="Sun H."/>
            <person name="Sun S."/>
            <person name="Syed K."/>
            <person name="Tsang A."/>
            <person name="Wiebenga A."/>
            <person name="Young D."/>
            <person name="Pisabarro A."/>
            <person name="Eastwood D.C."/>
            <person name="Martin F."/>
            <person name="Cullen D."/>
            <person name="Grigoriev I.V."/>
            <person name="Hibbett D.S."/>
        </authorList>
    </citation>
    <scope>NUCLEOTIDE SEQUENCE [LARGE SCALE GENOMIC DNA]</scope>
    <source>
        <strain evidence="3">RWD-64-598 SS2</strain>
    </source>
</reference>
<dbReference type="RefSeq" id="XP_007764080.1">
    <property type="nucleotide sequence ID" value="XM_007765890.1"/>
</dbReference>
<dbReference type="EMBL" id="JH711574">
    <property type="protein sequence ID" value="EIW85104.1"/>
    <property type="molecule type" value="Genomic_DNA"/>
</dbReference>
<dbReference type="PANTHER" id="PTHR13304">
    <property type="entry name" value="GLYCOSYLPHOSPHATIDYLINOSITOL ANCHOR ATTACHMENT 1 PROTEIN"/>
    <property type="match status" value="1"/>
</dbReference>
<dbReference type="GO" id="GO:0042765">
    <property type="term" value="C:GPI-anchor transamidase complex"/>
    <property type="evidence" value="ECO:0007669"/>
    <property type="project" value="InterPro"/>
</dbReference>
<dbReference type="GO" id="GO:0016255">
    <property type="term" value="P:attachment of GPI anchor to protein"/>
    <property type="evidence" value="ECO:0007669"/>
    <property type="project" value="TreeGrafter"/>
</dbReference>
<sequence>MLLIPHPALSQRTYIDENALQPAQVNTYWNWGEVNKADVYLNHIEGLYASNASSHLRAEFIKDEFAKLGLSSSLQNYSYITSSGDVQGVNAYAVLSSPRTASTEAIVVSAAWSSGIQDGQTPNMRGVATVLALAGYLKGYSLWAKDLVFVVSDGYLDGMYAWLNAYHGTVPANLQSGPLEYPSGTIWTALNIDYPGHSFSHLGVFYEGLNGRLPNQDLINSLALISAYTGGVPVTVYDHIEPRENLELWDQTTIIPHWVPAALRHHPALVEYAYRARNIIRHVSFQARGRASGVHGLFHKFRIDAITLFAIPAIGPHGFHALGRILESTLRTANNLLERLHASFFFYILTTPGEFMKIGKFLPSPILIGIGLMLGGLGAWVNAGCLQTLAENGGITWLRRRRRVADTLVVMAAMHVMGAIAFITTSSRIGSTQPAISWAIFASVYTVPLTLKPYMSRGHGNKVAPFSLVLKSFNLYLSSAVISIVSLLNFSLAAMLAVFLGIPLITSSSSPNFTLSIMRYTGYSILACWWMLLCPSQVSSAVSNWDVLGVWFAPFMFLVYVPLVMQAAFVTLQIE</sequence>
<feature type="transmembrane region" description="Helical" evidence="1">
    <location>
        <begin position="517"/>
        <end position="535"/>
    </location>
</feature>
<dbReference type="InterPro" id="IPR007246">
    <property type="entry name" value="Gaa1"/>
</dbReference>
<feature type="transmembrane region" description="Helical" evidence="1">
    <location>
        <begin position="361"/>
        <end position="383"/>
    </location>
</feature>
<dbReference type="GeneID" id="19207272"/>
<evidence type="ECO:0000256" key="1">
    <source>
        <dbReference type="SAM" id="Phobius"/>
    </source>
</evidence>
<dbReference type="KEGG" id="cput:CONPUDRAFT_48410"/>
<dbReference type="Pfam" id="PF04114">
    <property type="entry name" value="Gaa1"/>
    <property type="match status" value="1"/>
</dbReference>
<keyword evidence="3" id="KW-1185">Reference proteome</keyword>
<accession>A0A5M3N265</accession>
<evidence type="ECO:0000313" key="2">
    <source>
        <dbReference type="EMBL" id="EIW85104.1"/>
    </source>
</evidence>
<keyword evidence="1" id="KW-1133">Transmembrane helix</keyword>
<dbReference type="Proteomes" id="UP000053558">
    <property type="component" value="Unassembled WGS sequence"/>
</dbReference>
<protein>
    <submittedName>
        <fullName evidence="2">Gaa1-like GPI transamidase component</fullName>
    </submittedName>
</protein>
<feature type="transmembrane region" description="Helical" evidence="1">
    <location>
        <begin position="475"/>
        <end position="505"/>
    </location>
</feature>
<organism evidence="2 3">
    <name type="scientific">Coniophora puteana (strain RWD-64-598)</name>
    <name type="common">Brown rot fungus</name>
    <dbReference type="NCBI Taxonomy" id="741705"/>
    <lineage>
        <taxon>Eukaryota</taxon>
        <taxon>Fungi</taxon>
        <taxon>Dikarya</taxon>
        <taxon>Basidiomycota</taxon>
        <taxon>Agaricomycotina</taxon>
        <taxon>Agaricomycetes</taxon>
        <taxon>Agaricomycetidae</taxon>
        <taxon>Boletales</taxon>
        <taxon>Coniophorineae</taxon>
        <taxon>Coniophoraceae</taxon>
        <taxon>Coniophora</taxon>
    </lineage>
</organism>
<proteinExistence type="predicted"/>
<feature type="transmembrane region" description="Helical" evidence="1">
    <location>
        <begin position="404"/>
        <end position="423"/>
    </location>
</feature>
<comment type="caution">
    <text evidence="2">The sequence shown here is derived from an EMBL/GenBank/DDBJ whole genome shotgun (WGS) entry which is preliminary data.</text>
</comment>